<dbReference type="NCBIfam" id="TIGR00530">
    <property type="entry name" value="AGP_acyltrn"/>
    <property type="match status" value="1"/>
</dbReference>
<proteinExistence type="inferred from homology"/>
<dbReference type="EC" id="2.3.1.51" evidence="5 9"/>
<dbReference type="RefSeq" id="WP_123752746.1">
    <property type="nucleotide sequence ID" value="NZ_RJUR01000012.1"/>
</dbReference>
<evidence type="ECO:0000313" key="12">
    <source>
        <dbReference type="Proteomes" id="UP000269115"/>
    </source>
</evidence>
<dbReference type="EMBL" id="RJUR01000012">
    <property type="protein sequence ID" value="ROQ51214.1"/>
    <property type="molecule type" value="Genomic_DNA"/>
</dbReference>
<keyword evidence="7 9" id="KW-0808">Transferase</keyword>
<dbReference type="GO" id="GO:0003841">
    <property type="term" value="F:1-acylglycerol-3-phosphate O-acyltransferase activity"/>
    <property type="evidence" value="ECO:0007669"/>
    <property type="project" value="UniProtKB-UniRule"/>
</dbReference>
<keyword evidence="9" id="KW-1208">Phospholipid metabolism</keyword>
<reference evidence="11 12" key="1">
    <citation type="submission" date="2018-11" db="EMBL/GenBank/DDBJ databases">
        <title>Genomic analyses of the natural microbiome of Caenorhabditis elegans.</title>
        <authorList>
            <person name="Samuel B."/>
        </authorList>
    </citation>
    <scope>NUCLEOTIDE SEQUENCE [LARGE SCALE GENOMIC DNA]</scope>
    <source>
        <strain evidence="11 12">BIGb0473</strain>
    </source>
</reference>
<comment type="pathway">
    <text evidence="3">Lipid metabolism.</text>
</comment>
<evidence type="ECO:0000256" key="9">
    <source>
        <dbReference type="RuleBase" id="RU361267"/>
    </source>
</evidence>
<comment type="pathway">
    <text evidence="2">Phospholipid metabolism; CDP-diacylglycerol biosynthesis; CDP-diacylglycerol from sn-glycerol 3-phosphate: step 2/3.</text>
</comment>
<dbReference type="PANTHER" id="PTHR10434">
    <property type="entry name" value="1-ACYL-SN-GLYCEROL-3-PHOSPHATE ACYLTRANSFERASE"/>
    <property type="match status" value="1"/>
</dbReference>
<organism evidence="11 12">
    <name type="scientific">Pseudomonas putida</name>
    <name type="common">Arthrobacter siderocapsulatus</name>
    <dbReference type="NCBI Taxonomy" id="303"/>
    <lineage>
        <taxon>Bacteria</taxon>
        <taxon>Pseudomonadati</taxon>
        <taxon>Pseudomonadota</taxon>
        <taxon>Gammaproteobacteria</taxon>
        <taxon>Pseudomonadales</taxon>
        <taxon>Pseudomonadaceae</taxon>
        <taxon>Pseudomonas</taxon>
    </lineage>
</organism>
<dbReference type="GO" id="GO:0006654">
    <property type="term" value="P:phosphatidic acid biosynthetic process"/>
    <property type="evidence" value="ECO:0007669"/>
    <property type="project" value="TreeGrafter"/>
</dbReference>
<evidence type="ECO:0000256" key="6">
    <source>
        <dbReference type="ARBA" id="ARBA00016139"/>
    </source>
</evidence>
<keyword evidence="9" id="KW-0594">Phospholipid biosynthesis</keyword>
<evidence type="ECO:0000256" key="7">
    <source>
        <dbReference type="ARBA" id="ARBA00022679"/>
    </source>
</evidence>
<evidence type="ECO:0000256" key="8">
    <source>
        <dbReference type="ARBA" id="ARBA00023315"/>
    </source>
</evidence>
<protein>
    <recommendedName>
        <fullName evidence="6 9">1-acyl-sn-glycerol-3-phosphate acyltransferase</fullName>
        <ecNumber evidence="5 9">2.3.1.51</ecNumber>
    </recommendedName>
</protein>
<dbReference type="Pfam" id="PF01553">
    <property type="entry name" value="Acyltransferase"/>
    <property type="match status" value="1"/>
</dbReference>
<dbReference type="Proteomes" id="UP000269115">
    <property type="component" value="Unassembled WGS sequence"/>
</dbReference>
<name>A0A9X8ELP6_PSEPU</name>
<comment type="domain">
    <text evidence="9">The HXXXXD motif is essential for acyltransferase activity and may constitute the binding site for the phosphate moiety of the glycerol-3-phosphate.</text>
</comment>
<dbReference type="GO" id="GO:0005886">
    <property type="term" value="C:plasma membrane"/>
    <property type="evidence" value="ECO:0007669"/>
    <property type="project" value="TreeGrafter"/>
</dbReference>
<dbReference type="SUPFAM" id="SSF69593">
    <property type="entry name" value="Glycerol-3-phosphate (1)-acyltransferase"/>
    <property type="match status" value="1"/>
</dbReference>
<evidence type="ECO:0000259" key="10">
    <source>
        <dbReference type="SMART" id="SM00563"/>
    </source>
</evidence>
<dbReference type="CDD" id="cd07989">
    <property type="entry name" value="LPLAT_AGPAT-like"/>
    <property type="match status" value="1"/>
</dbReference>
<gene>
    <name evidence="11" type="ORF">EDF85_1673</name>
</gene>
<accession>A0A9X8ELP6</accession>
<dbReference type="InterPro" id="IPR002123">
    <property type="entry name" value="Plipid/glycerol_acylTrfase"/>
</dbReference>
<keyword evidence="9" id="KW-0444">Lipid biosynthesis</keyword>
<comment type="caution">
    <text evidence="11">The sequence shown here is derived from an EMBL/GenBank/DDBJ whole genome shotgun (WGS) entry which is preliminary data.</text>
</comment>
<keyword evidence="8 9" id="KW-0012">Acyltransferase</keyword>
<evidence type="ECO:0000313" key="11">
    <source>
        <dbReference type="EMBL" id="ROQ51214.1"/>
    </source>
</evidence>
<dbReference type="SMART" id="SM00563">
    <property type="entry name" value="PlsC"/>
    <property type="match status" value="1"/>
</dbReference>
<evidence type="ECO:0000256" key="2">
    <source>
        <dbReference type="ARBA" id="ARBA00004728"/>
    </source>
</evidence>
<sequence>MLFLIRMPLLGLHFVLVGILGVLIGLCRPFNPDNSRVFARLYGWPATWLMRLQVQAEVGPLFDQPPGCVIVANHQSNHDLFVLGHVVPPRTVCIGKKSLKWIPLFGQLFWLGGNVLVDRSNAYQARRAMQTTTRTLQEQDTSIWVFPEGTRNAGERLLAFKKGAFHMAIEAGVPIVPVCVSRYARRLNLNGWRKQKVIIRSLAPISTTGMTHQDVPALAEQCREQMQRCIDLMEKELQASRAVADLS</sequence>
<keyword evidence="9" id="KW-0443">Lipid metabolism</keyword>
<evidence type="ECO:0000256" key="1">
    <source>
        <dbReference type="ARBA" id="ARBA00001141"/>
    </source>
</evidence>
<dbReference type="PANTHER" id="PTHR10434:SF11">
    <property type="entry name" value="1-ACYL-SN-GLYCEROL-3-PHOSPHATE ACYLTRANSFERASE"/>
    <property type="match status" value="1"/>
</dbReference>
<dbReference type="AlphaFoldDB" id="A0A9X8ELP6"/>
<evidence type="ECO:0000256" key="5">
    <source>
        <dbReference type="ARBA" id="ARBA00013211"/>
    </source>
</evidence>
<feature type="domain" description="Phospholipid/glycerol acyltransferase" evidence="10">
    <location>
        <begin position="68"/>
        <end position="183"/>
    </location>
</feature>
<evidence type="ECO:0000256" key="3">
    <source>
        <dbReference type="ARBA" id="ARBA00005189"/>
    </source>
</evidence>
<comment type="similarity">
    <text evidence="4 9">Belongs to the 1-acyl-sn-glycerol-3-phosphate acyltransferase family.</text>
</comment>
<comment type="catalytic activity">
    <reaction evidence="1 9">
        <text>a 1-acyl-sn-glycero-3-phosphate + an acyl-CoA = a 1,2-diacyl-sn-glycero-3-phosphate + CoA</text>
        <dbReference type="Rhea" id="RHEA:19709"/>
        <dbReference type="ChEBI" id="CHEBI:57287"/>
        <dbReference type="ChEBI" id="CHEBI:57970"/>
        <dbReference type="ChEBI" id="CHEBI:58342"/>
        <dbReference type="ChEBI" id="CHEBI:58608"/>
        <dbReference type="EC" id="2.3.1.51"/>
    </reaction>
</comment>
<evidence type="ECO:0000256" key="4">
    <source>
        <dbReference type="ARBA" id="ARBA00008655"/>
    </source>
</evidence>
<dbReference type="InterPro" id="IPR004552">
    <property type="entry name" value="AGP_acyltrans"/>
</dbReference>